<keyword evidence="1" id="KW-0472">Membrane</keyword>
<evidence type="ECO:0000256" key="1">
    <source>
        <dbReference type="SAM" id="Phobius"/>
    </source>
</evidence>
<accession>A0A3N4HWU3</accession>
<feature type="transmembrane region" description="Helical" evidence="1">
    <location>
        <begin position="194"/>
        <end position="215"/>
    </location>
</feature>
<proteinExistence type="predicted"/>
<dbReference type="AlphaFoldDB" id="A0A3N4HWU3"/>
<gene>
    <name evidence="2" type="ORF">BJ508DRAFT_331114</name>
</gene>
<feature type="transmembrane region" description="Helical" evidence="1">
    <location>
        <begin position="149"/>
        <end position="173"/>
    </location>
</feature>
<sequence length="251" mass="27895">MDPPYTTPSYAAQETPTTSINASESLLQRATNFITNFITIPPHLALLALELTAISYTPIYYALITCFPLVPSITIRLNQLIITPILNPSIPAETHSKGSLSDWFQVPAGREESLKATLGLMAALSSALVTVQDWGYFKKEEVLASFGGWGWLVWGVGRAGALFVLQLSTIMAFAIFQGEVLSVAMVEAWKSGSWAWGTILFRLWVGVECGLYLWWYAMWVVNHQEGDGCSANFWDYWKGNCWEEIAGLVKQ</sequence>
<reference evidence="2 3" key="1">
    <citation type="journal article" date="2018" name="Nat. Ecol. Evol.">
        <title>Pezizomycetes genomes reveal the molecular basis of ectomycorrhizal truffle lifestyle.</title>
        <authorList>
            <person name="Murat C."/>
            <person name="Payen T."/>
            <person name="Noel B."/>
            <person name="Kuo A."/>
            <person name="Morin E."/>
            <person name="Chen J."/>
            <person name="Kohler A."/>
            <person name="Krizsan K."/>
            <person name="Balestrini R."/>
            <person name="Da Silva C."/>
            <person name="Montanini B."/>
            <person name="Hainaut M."/>
            <person name="Levati E."/>
            <person name="Barry K.W."/>
            <person name="Belfiori B."/>
            <person name="Cichocki N."/>
            <person name="Clum A."/>
            <person name="Dockter R.B."/>
            <person name="Fauchery L."/>
            <person name="Guy J."/>
            <person name="Iotti M."/>
            <person name="Le Tacon F."/>
            <person name="Lindquist E.A."/>
            <person name="Lipzen A."/>
            <person name="Malagnac F."/>
            <person name="Mello A."/>
            <person name="Molinier V."/>
            <person name="Miyauchi S."/>
            <person name="Poulain J."/>
            <person name="Riccioni C."/>
            <person name="Rubini A."/>
            <person name="Sitrit Y."/>
            <person name="Splivallo R."/>
            <person name="Traeger S."/>
            <person name="Wang M."/>
            <person name="Zifcakova L."/>
            <person name="Wipf D."/>
            <person name="Zambonelli A."/>
            <person name="Paolocci F."/>
            <person name="Nowrousian M."/>
            <person name="Ottonello S."/>
            <person name="Baldrian P."/>
            <person name="Spatafora J.W."/>
            <person name="Henrissat B."/>
            <person name="Nagy L.G."/>
            <person name="Aury J.M."/>
            <person name="Wincker P."/>
            <person name="Grigoriev I.V."/>
            <person name="Bonfante P."/>
            <person name="Martin F.M."/>
        </authorList>
    </citation>
    <scope>NUCLEOTIDE SEQUENCE [LARGE SCALE GENOMIC DNA]</scope>
    <source>
        <strain evidence="2 3">RN42</strain>
    </source>
</reference>
<keyword evidence="1" id="KW-0812">Transmembrane</keyword>
<keyword evidence="1" id="KW-1133">Transmembrane helix</keyword>
<name>A0A3N4HWU3_ASCIM</name>
<dbReference type="EMBL" id="ML119744">
    <property type="protein sequence ID" value="RPA76441.1"/>
    <property type="molecule type" value="Genomic_DNA"/>
</dbReference>
<evidence type="ECO:0000313" key="3">
    <source>
        <dbReference type="Proteomes" id="UP000275078"/>
    </source>
</evidence>
<keyword evidence="3" id="KW-1185">Reference proteome</keyword>
<dbReference type="Proteomes" id="UP000275078">
    <property type="component" value="Unassembled WGS sequence"/>
</dbReference>
<evidence type="ECO:0000313" key="2">
    <source>
        <dbReference type="EMBL" id="RPA76441.1"/>
    </source>
</evidence>
<protein>
    <submittedName>
        <fullName evidence="2">Uncharacterized protein</fullName>
    </submittedName>
</protein>
<organism evidence="2 3">
    <name type="scientific">Ascobolus immersus RN42</name>
    <dbReference type="NCBI Taxonomy" id="1160509"/>
    <lineage>
        <taxon>Eukaryota</taxon>
        <taxon>Fungi</taxon>
        <taxon>Dikarya</taxon>
        <taxon>Ascomycota</taxon>
        <taxon>Pezizomycotina</taxon>
        <taxon>Pezizomycetes</taxon>
        <taxon>Pezizales</taxon>
        <taxon>Ascobolaceae</taxon>
        <taxon>Ascobolus</taxon>
    </lineage>
</organism>
<feature type="transmembrane region" description="Helical" evidence="1">
    <location>
        <begin position="59"/>
        <end position="77"/>
    </location>
</feature>